<organism evidence="2 3">
    <name type="scientific">Microlunatus kandeliicorticis</name>
    <dbReference type="NCBI Taxonomy" id="1759536"/>
    <lineage>
        <taxon>Bacteria</taxon>
        <taxon>Bacillati</taxon>
        <taxon>Actinomycetota</taxon>
        <taxon>Actinomycetes</taxon>
        <taxon>Propionibacteriales</taxon>
        <taxon>Propionibacteriaceae</taxon>
        <taxon>Microlunatus</taxon>
    </lineage>
</organism>
<feature type="region of interest" description="Disordered" evidence="1">
    <location>
        <begin position="1"/>
        <end position="24"/>
    </location>
</feature>
<dbReference type="RefSeq" id="WP_182559441.1">
    <property type="nucleotide sequence ID" value="NZ_JACGWT010000002.1"/>
</dbReference>
<proteinExistence type="predicted"/>
<evidence type="ECO:0000313" key="3">
    <source>
        <dbReference type="Proteomes" id="UP000523079"/>
    </source>
</evidence>
<dbReference type="SUPFAM" id="SSF47226">
    <property type="entry name" value="Histidine-containing phosphotransfer domain, HPT domain"/>
    <property type="match status" value="1"/>
</dbReference>
<dbReference type="EMBL" id="JACGWT010000002">
    <property type="protein sequence ID" value="MBA8793895.1"/>
    <property type="molecule type" value="Genomic_DNA"/>
</dbReference>
<protein>
    <submittedName>
        <fullName evidence="2">Uncharacterized protein</fullName>
    </submittedName>
</protein>
<evidence type="ECO:0000313" key="2">
    <source>
        <dbReference type="EMBL" id="MBA8793895.1"/>
    </source>
</evidence>
<comment type="caution">
    <text evidence="2">The sequence shown here is derived from an EMBL/GenBank/DDBJ whole genome shotgun (WGS) entry which is preliminary data.</text>
</comment>
<dbReference type="GO" id="GO:0000160">
    <property type="term" value="P:phosphorelay signal transduction system"/>
    <property type="evidence" value="ECO:0007669"/>
    <property type="project" value="InterPro"/>
</dbReference>
<gene>
    <name evidence="2" type="ORF">FHX74_001500</name>
</gene>
<name>A0A7W3IRJ6_9ACTN</name>
<evidence type="ECO:0000256" key="1">
    <source>
        <dbReference type="SAM" id="MobiDB-lite"/>
    </source>
</evidence>
<keyword evidence="3" id="KW-1185">Reference proteome</keyword>
<dbReference type="Proteomes" id="UP000523079">
    <property type="component" value="Unassembled WGS sequence"/>
</dbReference>
<accession>A0A7W3IRJ6</accession>
<dbReference type="InterPro" id="IPR036641">
    <property type="entry name" value="HPT_dom_sf"/>
</dbReference>
<reference evidence="2 3" key="1">
    <citation type="submission" date="2020-07" db="EMBL/GenBank/DDBJ databases">
        <title>Sequencing the genomes of 1000 actinobacteria strains.</title>
        <authorList>
            <person name="Klenk H.-P."/>
        </authorList>
    </citation>
    <scope>NUCLEOTIDE SEQUENCE [LARGE SCALE GENOMIC DNA]</scope>
    <source>
        <strain evidence="2 3">DSM 100723</strain>
    </source>
</reference>
<sequence length="148" mass="15854">MHANDEAGRGQRPSTDPGPDREGVDLDRICAELNVDRGTARGFIRDYLALLPARIERIGRELDVIEAAGNAAQTPGQPLQLNVDPAVVALLSLDSSSVMLGAHEVSLAAQALRRDLQVGRLAGVEEGRRALVTAADRVRDRLLDALTD</sequence>
<dbReference type="AlphaFoldDB" id="A0A7W3IRJ6"/>